<feature type="transmembrane region" description="Helical" evidence="1">
    <location>
        <begin position="317"/>
        <end position="337"/>
    </location>
</feature>
<proteinExistence type="predicted"/>
<evidence type="ECO:0000313" key="3">
    <source>
        <dbReference type="Proteomes" id="UP000614469"/>
    </source>
</evidence>
<feature type="transmembrane region" description="Helical" evidence="1">
    <location>
        <begin position="287"/>
        <end position="305"/>
    </location>
</feature>
<evidence type="ECO:0000256" key="1">
    <source>
        <dbReference type="SAM" id="Phobius"/>
    </source>
</evidence>
<dbReference type="Proteomes" id="UP000614469">
    <property type="component" value="Unassembled WGS sequence"/>
</dbReference>
<keyword evidence="1" id="KW-0472">Membrane</keyword>
<feature type="transmembrane region" description="Helical" evidence="1">
    <location>
        <begin position="205"/>
        <end position="222"/>
    </location>
</feature>
<feature type="transmembrane region" description="Helical" evidence="1">
    <location>
        <begin position="259"/>
        <end position="280"/>
    </location>
</feature>
<dbReference type="EMBL" id="JACNJN010000222">
    <property type="protein sequence ID" value="MBC8337015.1"/>
    <property type="molecule type" value="Genomic_DNA"/>
</dbReference>
<feature type="transmembrane region" description="Helical" evidence="1">
    <location>
        <begin position="62"/>
        <end position="81"/>
    </location>
</feature>
<keyword evidence="1" id="KW-0812">Transmembrane</keyword>
<protein>
    <recommendedName>
        <fullName evidence="4">Glycosyltransferase RgtA/B/C/D-like domain-containing protein</fullName>
    </recommendedName>
</protein>
<feature type="transmembrane region" description="Helical" evidence="1">
    <location>
        <begin position="86"/>
        <end position="107"/>
    </location>
</feature>
<feature type="transmembrane region" description="Helical" evidence="1">
    <location>
        <begin position="119"/>
        <end position="137"/>
    </location>
</feature>
<name>A0A8J6NPE4_9CHLR</name>
<keyword evidence="1" id="KW-1133">Transmembrane helix</keyword>
<sequence length="488" mass="54257">MSSKSSRNLILVLAAVFSLGGYLIASSLKFRIGFPLDDAWIHQTYARNLAYWGEWAFWRGQVSGGSTAPLWSALLAIGYLLKISPFFWSFLLGGVLLLGLAEVGEGFLRKTVPEYHSTFPWVGVFLIGEWHLVWAAVSGMETLLYALLITTVLVLLATGKRNFLLFGMLIGLSLWVRPGGITLLGPVVVVAVLSKGGGKQIFRNLFGIALGFGIFLSLYLFFNLSLTGTPWPNTFYAKQAEYALLRELAPLWKRFLAEINLPLIGAGALLLPGIFVFGWRALQRRDLGLLVGMLWFLGNAAIYAWKLPVIYQHGRYMMPAMPIFFLCGLGGTIQLIMEVRSKRWGRVVAPAWSLSVLLVWIGFWVMGANAFAEDVAFIESEMVVTAQWVSEHIPPDALIAAHDIGALGYFDGRELVDLAGLVSPEVIPFVRDEIKLADYMDKRNVDYLIVFPSWYETLSEGLPLVYNTGGHFSPAIGGENMIIYQWVR</sequence>
<evidence type="ECO:0000313" key="2">
    <source>
        <dbReference type="EMBL" id="MBC8337015.1"/>
    </source>
</evidence>
<feature type="transmembrane region" description="Helical" evidence="1">
    <location>
        <begin position="349"/>
        <end position="372"/>
    </location>
</feature>
<comment type="caution">
    <text evidence="2">The sequence shown here is derived from an EMBL/GenBank/DDBJ whole genome shotgun (WGS) entry which is preliminary data.</text>
</comment>
<organism evidence="2 3">
    <name type="scientific">Candidatus Desulfolinea nitratireducens</name>
    <dbReference type="NCBI Taxonomy" id="2841698"/>
    <lineage>
        <taxon>Bacteria</taxon>
        <taxon>Bacillati</taxon>
        <taxon>Chloroflexota</taxon>
        <taxon>Anaerolineae</taxon>
        <taxon>Anaerolineales</taxon>
        <taxon>Anaerolineales incertae sedis</taxon>
        <taxon>Candidatus Desulfolinea</taxon>
    </lineage>
</organism>
<feature type="transmembrane region" description="Helical" evidence="1">
    <location>
        <begin position="165"/>
        <end position="193"/>
    </location>
</feature>
<evidence type="ECO:0008006" key="4">
    <source>
        <dbReference type="Google" id="ProtNLM"/>
    </source>
</evidence>
<reference evidence="2 3" key="1">
    <citation type="submission" date="2020-08" db="EMBL/GenBank/DDBJ databases">
        <title>Bridging the membrane lipid divide: bacteria of the FCB group superphylum have the potential to synthesize archaeal ether lipids.</title>
        <authorList>
            <person name="Villanueva L."/>
            <person name="Von Meijenfeldt F.A.B."/>
            <person name="Westbye A.B."/>
            <person name="Yadav S."/>
            <person name="Hopmans E.C."/>
            <person name="Dutilh B.E."/>
            <person name="Sinninghe Damste J.S."/>
        </authorList>
    </citation>
    <scope>NUCLEOTIDE SEQUENCE [LARGE SCALE GENOMIC DNA]</scope>
    <source>
        <strain evidence="2">NIOZ-UU36</strain>
    </source>
</reference>
<feature type="transmembrane region" description="Helical" evidence="1">
    <location>
        <begin position="142"/>
        <end position="159"/>
    </location>
</feature>
<gene>
    <name evidence="2" type="ORF">H8E29_17300</name>
</gene>
<accession>A0A8J6NPE4</accession>
<dbReference type="AlphaFoldDB" id="A0A8J6NPE4"/>